<evidence type="ECO:0000256" key="1">
    <source>
        <dbReference type="SAM" id="Phobius"/>
    </source>
</evidence>
<keyword evidence="3" id="KW-1185">Reference proteome</keyword>
<proteinExistence type="predicted"/>
<dbReference type="KEGG" id="cpis:HS961_23060"/>
<gene>
    <name evidence="2" type="ORF">HS961_23060</name>
</gene>
<evidence type="ECO:0008006" key="4">
    <source>
        <dbReference type="Google" id="ProtNLM"/>
    </source>
</evidence>
<evidence type="ECO:0000313" key="3">
    <source>
        <dbReference type="Proteomes" id="UP000515240"/>
    </source>
</evidence>
<evidence type="ECO:0000313" key="2">
    <source>
        <dbReference type="EMBL" id="QMV75476.1"/>
    </source>
</evidence>
<dbReference type="RefSeq" id="WP_182325729.1">
    <property type="nucleotide sequence ID" value="NZ_CP058554.1"/>
</dbReference>
<feature type="transmembrane region" description="Helical" evidence="1">
    <location>
        <begin position="16"/>
        <end position="35"/>
    </location>
</feature>
<reference evidence="2 3" key="1">
    <citation type="journal article" date="2020" name="G3 (Bethesda)">
        <title>CeMbio - The Caenorhabditis elegans Microbiome Resource.</title>
        <authorList>
            <person name="Dirksen P."/>
            <person name="Assie A."/>
            <person name="Zimmermann J."/>
            <person name="Zhang F."/>
            <person name="Tietje A.M."/>
            <person name="Marsh S.A."/>
            <person name="Felix M.A."/>
            <person name="Shapira M."/>
            <person name="Kaleta C."/>
            <person name="Schulenburg H."/>
            <person name="Samuel B."/>
        </authorList>
    </citation>
    <scope>NUCLEOTIDE SEQUENCE [LARGE SCALE GENOMIC DNA]</scope>
    <source>
        <strain evidence="2 3">BIGb0172</strain>
    </source>
</reference>
<sequence length="210" mass="21953">MLNRSHPIARHQERGVVMIIALIVLVALILGSLALTKSVFTSNLIAGNLSFQKAATNSADLGVENAIAWLEQQNGKAGTCDPGTKVLACDHKANGYLAVMQNPVAGQSWSDFWDKTLVATNAVKTLSADGADNTSAYVIQRMCSAAGDSGSTGVFCSTSPNSSGGTCASGSSCDTQGINLYSVSQVYYRVTVRVQGPNHTVSFVQAMVAM</sequence>
<keyword evidence="1" id="KW-0472">Membrane</keyword>
<protein>
    <recommendedName>
        <fullName evidence="4">Pilus assembly protein PilX</fullName>
    </recommendedName>
</protein>
<dbReference type="Proteomes" id="UP000515240">
    <property type="component" value="Chromosome"/>
</dbReference>
<name>A0A7G5ENA1_9BURK</name>
<keyword evidence="1" id="KW-1133">Transmembrane helix</keyword>
<dbReference type="EMBL" id="CP058554">
    <property type="protein sequence ID" value="QMV75476.1"/>
    <property type="molecule type" value="Genomic_DNA"/>
</dbReference>
<accession>A0A7G5ENA1</accession>
<organism evidence="2 3">
    <name type="scientific">Comamonas piscis</name>
    <dbReference type="NCBI Taxonomy" id="1562974"/>
    <lineage>
        <taxon>Bacteria</taxon>
        <taxon>Pseudomonadati</taxon>
        <taxon>Pseudomonadota</taxon>
        <taxon>Betaproteobacteria</taxon>
        <taxon>Burkholderiales</taxon>
        <taxon>Comamonadaceae</taxon>
        <taxon>Comamonas</taxon>
    </lineage>
</organism>
<dbReference type="AlphaFoldDB" id="A0A7G5ENA1"/>
<keyword evidence="1" id="KW-0812">Transmembrane</keyword>